<reference evidence="1" key="2">
    <citation type="journal article" date="2022" name="New Phytol.">
        <title>Evolutionary transition to the ectomycorrhizal habit in the genomes of a hyperdiverse lineage of mushroom-forming fungi.</title>
        <authorList>
            <person name="Looney B."/>
            <person name="Miyauchi S."/>
            <person name="Morin E."/>
            <person name="Drula E."/>
            <person name="Courty P.E."/>
            <person name="Kohler A."/>
            <person name="Kuo A."/>
            <person name="LaButti K."/>
            <person name="Pangilinan J."/>
            <person name="Lipzen A."/>
            <person name="Riley R."/>
            <person name="Andreopoulos W."/>
            <person name="He G."/>
            <person name="Johnson J."/>
            <person name="Nolan M."/>
            <person name="Tritt A."/>
            <person name="Barry K.W."/>
            <person name="Grigoriev I.V."/>
            <person name="Nagy L.G."/>
            <person name="Hibbett D."/>
            <person name="Henrissat B."/>
            <person name="Matheny P.B."/>
            <person name="Labbe J."/>
            <person name="Martin F.M."/>
        </authorList>
    </citation>
    <scope>NUCLEOTIDE SEQUENCE</scope>
    <source>
        <strain evidence="1">EC-137</strain>
    </source>
</reference>
<sequence>AVVVWEWLISLETERQIIWKSPWTLVKCAYFFCRYWVLLITPYDLWVFVINHSQETCQKIYKTPPALGIFNMFAGEAILLLRTWAFFNRNNRVLVGLSLLLAGVLAYQLWVAGLSSYRLFCERPNPYVSIVTVLTRSPKLAPLFFDTLVTGMVIVKAWIRCRRHGPSSRIIQIFVREGVFYYLMISLANAVNGIFYVQSLKTISGIMVPFSVLLGPILACRLV</sequence>
<comment type="caution">
    <text evidence="1">The sequence shown here is derived from an EMBL/GenBank/DDBJ whole genome shotgun (WGS) entry which is preliminary data.</text>
</comment>
<accession>A0ACB8QRV1</accession>
<evidence type="ECO:0000313" key="1">
    <source>
        <dbReference type="EMBL" id="KAI0034465.1"/>
    </source>
</evidence>
<gene>
    <name evidence="1" type="ORF">K488DRAFT_18270</name>
</gene>
<name>A0ACB8QRV1_9AGAM</name>
<organism evidence="1 2">
    <name type="scientific">Vararia minispora EC-137</name>
    <dbReference type="NCBI Taxonomy" id="1314806"/>
    <lineage>
        <taxon>Eukaryota</taxon>
        <taxon>Fungi</taxon>
        <taxon>Dikarya</taxon>
        <taxon>Basidiomycota</taxon>
        <taxon>Agaricomycotina</taxon>
        <taxon>Agaricomycetes</taxon>
        <taxon>Russulales</taxon>
        <taxon>Lachnocladiaceae</taxon>
        <taxon>Vararia</taxon>
    </lineage>
</organism>
<dbReference type="EMBL" id="MU273500">
    <property type="protein sequence ID" value="KAI0034465.1"/>
    <property type="molecule type" value="Genomic_DNA"/>
</dbReference>
<protein>
    <submittedName>
        <fullName evidence="1">Uncharacterized protein</fullName>
    </submittedName>
</protein>
<evidence type="ECO:0000313" key="2">
    <source>
        <dbReference type="Proteomes" id="UP000814128"/>
    </source>
</evidence>
<proteinExistence type="predicted"/>
<dbReference type="Proteomes" id="UP000814128">
    <property type="component" value="Unassembled WGS sequence"/>
</dbReference>
<keyword evidence="2" id="KW-1185">Reference proteome</keyword>
<reference evidence="1" key="1">
    <citation type="submission" date="2021-02" db="EMBL/GenBank/DDBJ databases">
        <authorList>
            <consortium name="DOE Joint Genome Institute"/>
            <person name="Ahrendt S."/>
            <person name="Looney B.P."/>
            <person name="Miyauchi S."/>
            <person name="Morin E."/>
            <person name="Drula E."/>
            <person name="Courty P.E."/>
            <person name="Chicoki N."/>
            <person name="Fauchery L."/>
            <person name="Kohler A."/>
            <person name="Kuo A."/>
            <person name="Labutti K."/>
            <person name="Pangilinan J."/>
            <person name="Lipzen A."/>
            <person name="Riley R."/>
            <person name="Andreopoulos W."/>
            <person name="He G."/>
            <person name="Johnson J."/>
            <person name="Barry K.W."/>
            <person name="Grigoriev I.V."/>
            <person name="Nagy L."/>
            <person name="Hibbett D."/>
            <person name="Henrissat B."/>
            <person name="Matheny P.B."/>
            <person name="Labbe J."/>
            <person name="Martin F."/>
        </authorList>
    </citation>
    <scope>NUCLEOTIDE SEQUENCE</scope>
    <source>
        <strain evidence="1">EC-137</strain>
    </source>
</reference>
<feature type="non-terminal residue" evidence="1">
    <location>
        <position position="223"/>
    </location>
</feature>
<feature type="non-terminal residue" evidence="1">
    <location>
        <position position="1"/>
    </location>
</feature>